<accession>A0A4Y7L6K3</accession>
<organism evidence="1 2">
    <name type="scientific">Papaver somniferum</name>
    <name type="common">Opium poppy</name>
    <dbReference type="NCBI Taxonomy" id="3469"/>
    <lineage>
        <taxon>Eukaryota</taxon>
        <taxon>Viridiplantae</taxon>
        <taxon>Streptophyta</taxon>
        <taxon>Embryophyta</taxon>
        <taxon>Tracheophyta</taxon>
        <taxon>Spermatophyta</taxon>
        <taxon>Magnoliopsida</taxon>
        <taxon>Ranunculales</taxon>
        <taxon>Papaveraceae</taxon>
        <taxon>Papaveroideae</taxon>
        <taxon>Papaver</taxon>
    </lineage>
</organism>
<gene>
    <name evidence="1" type="ORF">C5167_042847</name>
</gene>
<protein>
    <submittedName>
        <fullName evidence="1">Uncharacterized protein</fullName>
    </submittedName>
</protein>
<dbReference type="AlphaFoldDB" id="A0A4Y7L6K3"/>
<dbReference type="STRING" id="3469.A0A4Y7L6K3"/>
<evidence type="ECO:0000313" key="1">
    <source>
        <dbReference type="EMBL" id="RZC80272.1"/>
    </source>
</evidence>
<dbReference type="Gramene" id="RZC80272">
    <property type="protein sequence ID" value="RZC80272"/>
    <property type="gene ID" value="C5167_042847"/>
</dbReference>
<reference evidence="1 2" key="1">
    <citation type="journal article" date="2018" name="Science">
        <title>The opium poppy genome and morphinan production.</title>
        <authorList>
            <person name="Guo L."/>
            <person name="Winzer T."/>
            <person name="Yang X."/>
            <person name="Li Y."/>
            <person name="Ning Z."/>
            <person name="He Z."/>
            <person name="Teodor R."/>
            <person name="Lu Y."/>
            <person name="Bowser T.A."/>
            <person name="Graham I.A."/>
            <person name="Ye K."/>
        </authorList>
    </citation>
    <scope>NUCLEOTIDE SEQUENCE [LARGE SCALE GENOMIC DNA]</scope>
    <source>
        <strain evidence="2">cv. HN1</strain>
        <tissue evidence="1">Leaves</tissue>
    </source>
</reference>
<dbReference type="Proteomes" id="UP000316621">
    <property type="component" value="Chromosome 10"/>
</dbReference>
<name>A0A4Y7L6K3_PAPSO</name>
<dbReference type="EMBL" id="CM010724">
    <property type="protein sequence ID" value="RZC80272.1"/>
    <property type="molecule type" value="Genomic_DNA"/>
</dbReference>
<evidence type="ECO:0000313" key="2">
    <source>
        <dbReference type="Proteomes" id="UP000316621"/>
    </source>
</evidence>
<proteinExistence type="predicted"/>
<keyword evidence="2" id="KW-1185">Reference proteome</keyword>
<sequence>MDRIRYGYFYNTKLLKHIEGTTHPRVNNVNFINATLKLLVKYETMGPDFEVVKPLTELLDALNIGDYEVLNKIWKGECTNLRKFWFLILQSNGLHF</sequence>